<protein>
    <recommendedName>
        <fullName evidence="10">Metallo-beta-lactamase domain-containing protein</fullName>
    </recommendedName>
</protein>
<keyword evidence="5" id="KW-0479">Metal-binding</keyword>
<dbReference type="GO" id="GO:0005634">
    <property type="term" value="C:nucleus"/>
    <property type="evidence" value="ECO:0007669"/>
    <property type="project" value="TreeGrafter"/>
</dbReference>
<feature type="domain" description="Metallo-beta-lactamase" evidence="10">
    <location>
        <begin position="31"/>
        <end position="84"/>
    </location>
</feature>
<reference evidence="11 12" key="1">
    <citation type="submission" date="2019-07" db="EMBL/GenBank/DDBJ databases">
        <title>Genomes of Cafeteria roenbergensis.</title>
        <authorList>
            <person name="Fischer M.G."/>
            <person name="Hackl T."/>
            <person name="Roman M."/>
        </authorList>
    </citation>
    <scope>NUCLEOTIDE SEQUENCE [LARGE SCALE GENOMIC DNA]</scope>
    <source>
        <strain evidence="11 12">RCC970-E3</strain>
    </source>
</reference>
<evidence type="ECO:0000256" key="4">
    <source>
        <dbReference type="ARBA" id="ARBA00022722"/>
    </source>
</evidence>
<keyword evidence="8" id="KW-0862">Zinc</keyword>
<evidence type="ECO:0000313" key="11">
    <source>
        <dbReference type="EMBL" id="KAA0163382.1"/>
    </source>
</evidence>
<comment type="caution">
    <text evidence="11">The sequence shown here is derived from an EMBL/GenBank/DDBJ whole genome shotgun (WGS) entry which is preliminary data.</text>
</comment>
<dbReference type="AlphaFoldDB" id="A0A5A8DCS8"/>
<evidence type="ECO:0000256" key="7">
    <source>
        <dbReference type="ARBA" id="ARBA00022801"/>
    </source>
</evidence>
<dbReference type="EMBL" id="VLTL01000066">
    <property type="protein sequence ID" value="KAA0163382.1"/>
    <property type="molecule type" value="Genomic_DNA"/>
</dbReference>
<keyword evidence="7" id="KW-0378">Hydrolase</keyword>
<evidence type="ECO:0000256" key="2">
    <source>
        <dbReference type="ARBA" id="ARBA00011738"/>
    </source>
</evidence>
<name>A0A5A8DCS8_CAFRO</name>
<accession>A0A5A8DCS8</accession>
<evidence type="ECO:0000256" key="9">
    <source>
        <dbReference type="SAM" id="MobiDB-lite"/>
    </source>
</evidence>
<dbReference type="Proteomes" id="UP000324907">
    <property type="component" value="Unassembled WGS sequence"/>
</dbReference>
<gene>
    <name evidence="11" type="ORF">FNF28_04208</name>
</gene>
<dbReference type="SUPFAM" id="SSF56281">
    <property type="entry name" value="Metallo-hydrolase/oxidoreductase"/>
    <property type="match status" value="1"/>
</dbReference>
<evidence type="ECO:0000256" key="6">
    <source>
        <dbReference type="ARBA" id="ARBA00022759"/>
    </source>
</evidence>
<comment type="subunit">
    <text evidence="2">Homodimer.</text>
</comment>
<evidence type="ECO:0000259" key="10">
    <source>
        <dbReference type="Pfam" id="PF00753"/>
    </source>
</evidence>
<feature type="compositionally biased region" description="Basic and acidic residues" evidence="9">
    <location>
        <begin position="85"/>
        <end position="98"/>
    </location>
</feature>
<dbReference type="GO" id="GO:0046872">
    <property type="term" value="F:metal ion binding"/>
    <property type="evidence" value="ECO:0007669"/>
    <property type="project" value="UniProtKB-KW"/>
</dbReference>
<evidence type="ECO:0000256" key="3">
    <source>
        <dbReference type="ARBA" id="ARBA00022694"/>
    </source>
</evidence>
<dbReference type="InterPro" id="IPR036866">
    <property type="entry name" value="RibonucZ/Hydroxyglut_hydro"/>
</dbReference>
<dbReference type="Gene3D" id="3.60.15.10">
    <property type="entry name" value="Ribonuclease Z/Hydroxyacylglutathione hydrolase-like"/>
    <property type="match status" value="1"/>
</dbReference>
<proteinExistence type="inferred from homology"/>
<dbReference type="PANTHER" id="PTHR46018:SF2">
    <property type="entry name" value="ZINC PHOSPHODIESTERASE ELAC PROTEIN 1"/>
    <property type="match status" value="1"/>
</dbReference>
<dbReference type="InterPro" id="IPR013471">
    <property type="entry name" value="RNase_Z/BN"/>
</dbReference>
<keyword evidence="6" id="KW-0255">Endonuclease</keyword>
<evidence type="ECO:0000256" key="1">
    <source>
        <dbReference type="ARBA" id="ARBA00001947"/>
    </source>
</evidence>
<evidence type="ECO:0000256" key="8">
    <source>
        <dbReference type="ARBA" id="ARBA00022833"/>
    </source>
</evidence>
<dbReference type="InterPro" id="IPR001279">
    <property type="entry name" value="Metallo-B-lactamas"/>
</dbReference>
<feature type="compositionally biased region" description="Low complexity" evidence="9">
    <location>
        <begin position="102"/>
        <end position="117"/>
    </location>
</feature>
<feature type="region of interest" description="Disordered" evidence="9">
    <location>
        <begin position="84"/>
        <end position="127"/>
    </location>
</feature>
<sequence length="508" mass="52329">MSGPARLTVFGTAAQAPSRSRNVSATGIQWPSGAAWLVDCGEGTQHRARAAKSFRLSRLDAIFLTHLHGDHVFGLPGLLCSAGQQRKDGPAKAPEPKRSKLGKGAAAAKGEWAPDADGGVDADDEATLGPARGERQCWLQADGALVVEGVPSNAPSADDNEPLRVVGLEGTASTVLTALQLSYSFVRRPLELIELDADGAWRPFVDDNATAVAVPLEHSVPCVGWVFTEPPKPGRLCIEAVRPVLRRNKEALAASGVRVPESLLRDLKRGDRVSLPDGTVLDPADPAVIAPASQGRRLAVFGDTCAPSLAALRESFGADVLVHEATNALTPADGPVGDAASQRAAYGAVRAKAVSHGHSTPQMGGAFARAADAGLLVLSHFSARYKGGAAPEDVAEMAVLAEQARRMMDAAEGDVDAAALIPAAPAGAAAAAADALPAFVHPPPERVSVTAAAAPRAAVSGAVVAAFDMMTVMLGFKRTGDGPRNGRVMAELSFDASVEGDEKHGGCL</sequence>
<keyword evidence="3" id="KW-0819">tRNA processing</keyword>
<evidence type="ECO:0000256" key="5">
    <source>
        <dbReference type="ARBA" id="ARBA00022723"/>
    </source>
</evidence>
<keyword evidence="4" id="KW-0540">Nuclease</keyword>
<dbReference type="Pfam" id="PF00753">
    <property type="entry name" value="Lactamase_B"/>
    <property type="match status" value="1"/>
</dbReference>
<dbReference type="HAMAP" id="MF_01818">
    <property type="entry name" value="RNase_Z_BN"/>
    <property type="match status" value="1"/>
</dbReference>
<dbReference type="GO" id="GO:0042781">
    <property type="term" value="F:3'-tRNA processing endoribonuclease activity"/>
    <property type="evidence" value="ECO:0007669"/>
    <property type="project" value="TreeGrafter"/>
</dbReference>
<evidence type="ECO:0000313" key="12">
    <source>
        <dbReference type="Proteomes" id="UP000324907"/>
    </source>
</evidence>
<dbReference type="PANTHER" id="PTHR46018">
    <property type="entry name" value="ZINC PHOSPHODIESTERASE ELAC PROTEIN 1"/>
    <property type="match status" value="1"/>
</dbReference>
<comment type="cofactor">
    <cofactor evidence="1">
        <name>Zn(2+)</name>
        <dbReference type="ChEBI" id="CHEBI:29105"/>
    </cofactor>
</comment>
<organism evidence="11 12">
    <name type="scientific">Cafeteria roenbergensis</name>
    <name type="common">Marine flagellate</name>
    <dbReference type="NCBI Taxonomy" id="33653"/>
    <lineage>
        <taxon>Eukaryota</taxon>
        <taxon>Sar</taxon>
        <taxon>Stramenopiles</taxon>
        <taxon>Bigyra</taxon>
        <taxon>Opalozoa</taxon>
        <taxon>Bicosoecida</taxon>
        <taxon>Cafeteriaceae</taxon>
        <taxon>Cafeteria</taxon>
    </lineage>
</organism>